<dbReference type="AlphaFoldDB" id="A0A0V1IH05"/>
<comment type="caution">
    <text evidence="1">The sequence shown here is derived from an EMBL/GenBank/DDBJ whole genome shotgun (WGS) entry which is preliminary data.</text>
</comment>
<sequence length="59" mass="6826">MSLLNYMINILLETLLSIQMKQQLLKDVDCFALFIIVPTNANFVNCLINNFHKIRSKLA</sequence>
<reference evidence="3 4" key="1">
    <citation type="submission" date="2015-01" db="EMBL/GenBank/DDBJ databases">
        <title>Evolution of Trichinella species and genotypes.</title>
        <authorList>
            <person name="Korhonen P.K."/>
            <person name="Edoardo P."/>
            <person name="Giuseppe L.R."/>
            <person name="Gasser R.B."/>
        </authorList>
    </citation>
    <scope>NUCLEOTIDE SEQUENCE [LARGE SCALE GENOMIC DNA]</scope>
    <source>
        <strain evidence="2">ISS176</strain>
        <strain evidence="1">ISS588</strain>
    </source>
</reference>
<dbReference type="Proteomes" id="UP000054826">
    <property type="component" value="Unassembled WGS sequence"/>
</dbReference>
<protein>
    <submittedName>
        <fullName evidence="1">Uncharacterized protein</fullName>
    </submittedName>
</protein>
<proteinExistence type="predicted"/>
<evidence type="ECO:0000313" key="3">
    <source>
        <dbReference type="Proteomes" id="UP000054805"/>
    </source>
</evidence>
<evidence type="ECO:0000313" key="1">
    <source>
        <dbReference type="EMBL" id="KRZ22031.1"/>
    </source>
</evidence>
<name>A0A0V1IH05_TRIPS</name>
<dbReference type="EMBL" id="JYDS01000186">
    <property type="protein sequence ID" value="KRZ22031.1"/>
    <property type="molecule type" value="Genomic_DNA"/>
</dbReference>
<accession>A0A0V1IH05</accession>
<gene>
    <name evidence="1" type="ORF">T4B_8399</name>
    <name evidence="2" type="ORF">T4C_9507</name>
</gene>
<evidence type="ECO:0000313" key="4">
    <source>
        <dbReference type="Proteomes" id="UP000054826"/>
    </source>
</evidence>
<keyword evidence="3" id="KW-1185">Reference proteome</keyword>
<evidence type="ECO:0000313" key="2">
    <source>
        <dbReference type="EMBL" id="KRZ36413.1"/>
    </source>
</evidence>
<dbReference type="Proteomes" id="UP000054805">
    <property type="component" value="Unassembled WGS sequence"/>
</dbReference>
<dbReference type="EMBL" id="JYDV01000073">
    <property type="protein sequence ID" value="KRZ36413.1"/>
    <property type="molecule type" value="Genomic_DNA"/>
</dbReference>
<organism evidence="1 3">
    <name type="scientific">Trichinella pseudospiralis</name>
    <name type="common">Parasitic roundworm</name>
    <dbReference type="NCBI Taxonomy" id="6337"/>
    <lineage>
        <taxon>Eukaryota</taxon>
        <taxon>Metazoa</taxon>
        <taxon>Ecdysozoa</taxon>
        <taxon>Nematoda</taxon>
        <taxon>Enoplea</taxon>
        <taxon>Dorylaimia</taxon>
        <taxon>Trichinellida</taxon>
        <taxon>Trichinellidae</taxon>
        <taxon>Trichinella</taxon>
    </lineage>
</organism>